<proteinExistence type="inferred from homology"/>
<dbReference type="PANTHER" id="PTHR43292:SF3">
    <property type="entry name" value="ACYL-COA DEHYDROGENASE FADE29"/>
    <property type="match status" value="1"/>
</dbReference>
<evidence type="ECO:0000259" key="9">
    <source>
        <dbReference type="Pfam" id="PF02771"/>
    </source>
</evidence>
<dbReference type="RefSeq" id="WP_112706865.1">
    <property type="nucleotide sequence ID" value="NZ_QMEU01000003.1"/>
</dbReference>
<accession>A0A329L156</accession>
<feature type="domain" description="Acyl-CoA dehydrogenase/oxidase C-terminal" evidence="7">
    <location>
        <begin position="230"/>
        <end position="374"/>
    </location>
</feature>
<evidence type="ECO:0000256" key="4">
    <source>
        <dbReference type="ARBA" id="ARBA00022827"/>
    </source>
</evidence>
<comment type="cofactor">
    <cofactor evidence="1 6">
        <name>FAD</name>
        <dbReference type="ChEBI" id="CHEBI:57692"/>
    </cofactor>
</comment>
<keyword evidence="4 6" id="KW-0274">FAD</keyword>
<feature type="domain" description="Acyl-CoA dehydrogenase/oxidase N-terminal" evidence="9">
    <location>
        <begin position="9"/>
        <end position="115"/>
    </location>
</feature>
<dbReference type="InterPro" id="IPR013786">
    <property type="entry name" value="AcylCoA_DH/ox_N"/>
</dbReference>
<sequence length="379" mass="41610">MDFNDSAPEAQFRAELRQWLSDHAADAAIPDDPAARADAQNAWHQTLYEAGYIGLSFPVEYGGHGRTPVYEAILNDELGRAGAAPIEGVGHLSNALRLFGTDEQRDALLPGLLSGRVRWCQGFSEPEAGSDLAGLKTRADFIDTGGRGMFRVNGRKIWTSFGAVADWCFLLCRTEPDAPKHAGISVLLVPMSTPGIEVRPIVNAARNREFTEITFDNVDVPAGNLLGQRGEGWSIANQLLAYERGPSDINWIGRLTTQLRRLEDDVRVGWLEDSPSARARLGQAYVELRALQIKVMRSLTERQNGRLPGPEGSVDKLLMTRADQFFAHAMMDLSASGPLLTEGLEWDIYVWSRAASIYGGTAQVQRNIVAQRVLGLPRA</sequence>
<dbReference type="GO" id="GO:0016627">
    <property type="term" value="F:oxidoreductase activity, acting on the CH-CH group of donors"/>
    <property type="evidence" value="ECO:0007669"/>
    <property type="project" value="InterPro"/>
</dbReference>
<dbReference type="Gene3D" id="1.20.140.10">
    <property type="entry name" value="Butyryl-CoA Dehydrogenase, subunit A, domain 3"/>
    <property type="match status" value="1"/>
</dbReference>
<dbReference type="InterPro" id="IPR052161">
    <property type="entry name" value="Mycobact_Acyl-CoA_DH"/>
</dbReference>
<evidence type="ECO:0000313" key="11">
    <source>
        <dbReference type="Proteomes" id="UP000250347"/>
    </source>
</evidence>
<keyword evidence="3 6" id="KW-0285">Flavoprotein</keyword>
<dbReference type="Pfam" id="PF00441">
    <property type="entry name" value="Acyl-CoA_dh_1"/>
    <property type="match status" value="1"/>
</dbReference>
<dbReference type="GO" id="GO:0005886">
    <property type="term" value="C:plasma membrane"/>
    <property type="evidence" value="ECO:0007669"/>
    <property type="project" value="TreeGrafter"/>
</dbReference>
<evidence type="ECO:0000259" key="7">
    <source>
        <dbReference type="Pfam" id="PF00441"/>
    </source>
</evidence>
<dbReference type="SUPFAM" id="SSF47203">
    <property type="entry name" value="Acyl-CoA dehydrogenase C-terminal domain-like"/>
    <property type="match status" value="1"/>
</dbReference>
<evidence type="ECO:0000256" key="2">
    <source>
        <dbReference type="ARBA" id="ARBA00009347"/>
    </source>
</evidence>
<dbReference type="Gene3D" id="2.40.110.10">
    <property type="entry name" value="Butyryl-CoA Dehydrogenase, subunit A, domain 2"/>
    <property type="match status" value="1"/>
</dbReference>
<evidence type="ECO:0000259" key="8">
    <source>
        <dbReference type="Pfam" id="PF02770"/>
    </source>
</evidence>
<reference evidence="10 11" key="1">
    <citation type="submission" date="2018-06" db="EMBL/GenBank/DDBJ databases">
        <title>NTM in soil in Japan.</title>
        <authorList>
            <person name="Ohya K."/>
        </authorList>
    </citation>
    <scope>NUCLEOTIDE SEQUENCE [LARGE SCALE GENOMIC DNA]</scope>
    <source>
        <strain evidence="10 11">GF76</strain>
    </source>
</reference>
<evidence type="ECO:0000313" key="10">
    <source>
        <dbReference type="EMBL" id="RAV00002.1"/>
    </source>
</evidence>
<dbReference type="PANTHER" id="PTHR43292">
    <property type="entry name" value="ACYL-COA DEHYDROGENASE"/>
    <property type="match status" value="1"/>
</dbReference>
<dbReference type="Proteomes" id="UP000250347">
    <property type="component" value="Unassembled WGS sequence"/>
</dbReference>
<evidence type="ECO:0000256" key="5">
    <source>
        <dbReference type="ARBA" id="ARBA00023002"/>
    </source>
</evidence>
<dbReference type="SUPFAM" id="SSF56645">
    <property type="entry name" value="Acyl-CoA dehydrogenase NM domain-like"/>
    <property type="match status" value="1"/>
</dbReference>
<dbReference type="AlphaFoldDB" id="A0A329L156"/>
<organism evidence="10 11">
    <name type="scientific">Mycobacterium colombiense</name>
    <dbReference type="NCBI Taxonomy" id="339268"/>
    <lineage>
        <taxon>Bacteria</taxon>
        <taxon>Bacillati</taxon>
        <taxon>Actinomycetota</taxon>
        <taxon>Actinomycetes</taxon>
        <taxon>Mycobacteriales</taxon>
        <taxon>Mycobacteriaceae</taxon>
        <taxon>Mycobacterium</taxon>
        <taxon>Mycobacterium avium complex (MAC)</taxon>
    </lineage>
</organism>
<dbReference type="EMBL" id="QMEU01000003">
    <property type="protein sequence ID" value="RAV00002.1"/>
    <property type="molecule type" value="Genomic_DNA"/>
</dbReference>
<dbReference type="InterPro" id="IPR037069">
    <property type="entry name" value="AcylCoA_DH/ox_N_sf"/>
</dbReference>
<dbReference type="InterPro" id="IPR006091">
    <property type="entry name" value="Acyl-CoA_Oxase/DH_mid-dom"/>
</dbReference>
<comment type="similarity">
    <text evidence="2 6">Belongs to the acyl-CoA dehydrogenase family.</text>
</comment>
<keyword evidence="5 6" id="KW-0560">Oxidoreductase</keyword>
<dbReference type="InterPro" id="IPR046373">
    <property type="entry name" value="Acyl-CoA_Oxase/DH_mid-dom_sf"/>
</dbReference>
<feature type="domain" description="Acyl-CoA oxidase/dehydrogenase middle" evidence="8">
    <location>
        <begin position="120"/>
        <end position="218"/>
    </location>
</feature>
<dbReference type="InterPro" id="IPR009075">
    <property type="entry name" value="AcylCo_DH/oxidase_C"/>
</dbReference>
<evidence type="ECO:0000256" key="3">
    <source>
        <dbReference type="ARBA" id="ARBA00022630"/>
    </source>
</evidence>
<dbReference type="GO" id="GO:0050660">
    <property type="term" value="F:flavin adenine dinucleotide binding"/>
    <property type="evidence" value="ECO:0007669"/>
    <property type="project" value="InterPro"/>
</dbReference>
<evidence type="ECO:0000256" key="6">
    <source>
        <dbReference type="RuleBase" id="RU362125"/>
    </source>
</evidence>
<evidence type="ECO:0000256" key="1">
    <source>
        <dbReference type="ARBA" id="ARBA00001974"/>
    </source>
</evidence>
<gene>
    <name evidence="10" type="ORF">DQP58_02160</name>
</gene>
<dbReference type="Gene3D" id="1.10.540.10">
    <property type="entry name" value="Acyl-CoA dehydrogenase/oxidase, N-terminal domain"/>
    <property type="match status" value="1"/>
</dbReference>
<dbReference type="Pfam" id="PF02770">
    <property type="entry name" value="Acyl-CoA_dh_M"/>
    <property type="match status" value="1"/>
</dbReference>
<name>A0A329L156_9MYCO</name>
<dbReference type="Pfam" id="PF02771">
    <property type="entry name" value="Acyl-CoA_dh_N"/>
    <property type="match status" value="1"/>
</dbReference>
<dbReference type="InterPro" id="IPR036250">
    <property type="entry name" value="AcylCo_DH-like_C"/>
</dbReference>
<comment type="caution">
    <text evidence="10">The sequence shown here is derived from an EMBL/GenBank/DDBJ whole genome shotgun (WGS) entry which is preliminary data.</text>
</comment>
<dbReference type="InterPro" id="IPR009100">
    <property type="entry name" value="AcylCoA_DH/oxidase_NM_dom_sf"/>
</dbReference>
<protein>
    <submittedName>
        <fullName evidence="10">Acyl-CoA dehydrogenase</fullName>
    </submittedName>
</protein>